<evidence type="ECO:0000313" key="3">
    <source>
        <dbReference type="Proteomes" id="UP000228495"/>
    </source>
</evidence>
<dbReference type="Proteomes" id="UP000228495">
    <property type="component" value="Unassembled WGS sequence"/>
</dbReference>
<gene>
    <name evidence="2" type="ORF">COX05_02360</name>
</gene>
<feature type="transmembrane region" description="Helical" evidence="1">
    <location>
        <begin position="303"/>
        <end position="323"/>
    </location>
</feature>
<feature type="transmembrane region" description="Helical" evidence="1">
    <location>
        <begin position="94"/>
        <end position="114"/>
    </location>
</feature>
<feature type="transmembrane region" description="Helical" evidence="1">
    <location>
        <begin position="120"/>
        <end position="139"/>
    </location>
</feature>
<evidence type="ECO:0000256" key="1">
    <source>
        <dbReference type="SAM" id="Phobius"/>
    </source>
</evidence>
<sequence length="637" mass="72505">MFFLNIMIAIIIGLSPALVVGVVLYVFFTQKNRPYALEQQYVRKPALIMWVLGAIVLMLNIFAYDVVAGIGVGVFFASIVLSVFFLMKKEQRTLLSYIILLVGIAAAVSIGVRANGFVQIIDAITVGISIGLLSFIGSLEKITWDGIVLIRNGFDYSKRLFFNLPLIVSLQEDGVQKSRVVSILKTTILALIAFFIFVELLSAADPVFAQIVRELKEQAFGRFVLSLFVIIPIYVFNTVWIPLKPQEQRDPLKSLSVQDLYVPMLVIVGLVGVFIFVQIKYLFGGHESLADFGYTYSEYVRKGFVELIIASAIGGIISYVVYLKSRLLTDLRQKTSLVAVNILMITELFMLLLSALKRDLLYVEVYGLTRTRVIGGAFLVWLAGLFIMLLILTLEKKAKERLFFIVMGILTVVFVGFINVVNIDHFIVSYSKPSDYHNESDYYYVNILSEDARQGWRDSITYVSNAWDTLSQKDKLTEDQLKEFTNLKLSMVALLEKREALDVKYGSEQEAKNILGYLAHEDLPTSIIQKRRFQSYNLSEYMAYRMMQDDKELFYTKLNCMVSDIFNYQITNKFNNYSNEGNVLFETDRPFVMNSLKYAPTSSFDSLDGVFNSRGFRDVEVNLGNYLMEHHIPLQCK</sequence>
<dbReference type="InterPro" id="IPR025291">
    <property type="entry name" value="DUF4153"/>
</dbReference>
<accession>A0A2H0BG26</accession>
<feature type="transmembrane region" description="Helical" evidence="1">
    <location>
        <begin position="373"/>
        <end position="394"/>
    </location>
</feature>
<proteinExistence type="predicted"/>
<feature type="transmembrane region" description="Helical" evidence="1">
    <location>
        <begin position="187"/>
        <end position="208"/>
    </location>
</feature>
<keyword evidence="1" id="KW-0812">Transmembrane</keyword>
<organism evidence="2 3">
    <name type="scientific">candidate division WWE3 bacterium CG22_combo_CG10-13_8_21_14_all_39_12</name>
    <dbReference type="NCBI Taxonomy" id="1975094"/>
    <lineage>
        <taxon>Bacteria</taxon>
        <taxon>Katanobacteria</taxon>
    </lineage>
</organism>
<name>A0A2H0BG26_UNCKA</name>
<feature type="transmembrane region" description="Helical" evidence="1">
    <location>
        <begin position="70"/>
        <end position="87"/>
    </location>
</feature>
<dbReference type="Pfam" id="PF13687">
    <property type="entry name" value="DUF4153"/>
    <property type="match status" value="1"/>
</dbReference>
<keyword evidence="1" id="KW-0472">Membrane</keyword>
<reference evidence="2 3" key="1">
    <citation type="submission" date="2017-09" db="EMBL/GenBank/DDBJ databases">
        <title>Depth-based differentiation of microbial function through sediment-hosted aquifers and enrichment of novel symbionts in the deep terrestrial subsurface.</title>
        <authorList>
            <person name="Probst A.J."/>
            <person name="Ladd B."/>
            <person name="Jarett J.K."/>
            <person name="Geller-Mcgrath D.E."/>
            <person name="Sieber C.M."/>
            <person name="Emerson J.B."/>
            <person name="Anantharaman K."/>
            <person name="Thomas B.C."/>
            <person name="Malmstrom R."/>
            <person name="Stieglmeier M."/>
            <person name="Klingl A."/>
            <person name="Woyke T."/>
            <person name="Ryan C.M."/>
            <person name="Banfield J.F."/>
        </authorList>
    </citation>
    <scope>NUCLEOTIDE SEQUENCE [LARGE SCALE GENOMIC DNA]</scope>
    <source>
        <strain evidence="2">CG22_combo_CG10-13_8_21_14_all_39_12</strain>
    </source>
</reference>
<evidence type="ECO:0000313" key="2">
    <source>
        <dbReference type="EMBL" id="PIP56574.1"/>
    </source>
</evidence>
<feature type="transmembrane region" description="Helical" evidence="1">
    <location>
        <begin position="260"/>
        <end position="283"/>
    </location>
</feature>
<feature type="transmembrane region" description="Helical" evidence="1">
    <location>
        <begin position="6"/>
        <end position="27"/>
    </location>
</feature>
<feature type="transmembrane region" description="Helical" evidence="1">
    <location>
        <begin position="220"/>
        <end position="240"/>
    </location>
</feature>
<feature type="transmembrane region" description="Helical" evidence="1">
    <location>
        <begin position="335"/>
        <end position="353"/>
    </location>
</feature>
<protein>
    <submittedName>
        <fullName evidence="2">Uncharacterized protein</fullName>
    </submittedName>
</protein>
<feature type="transmembrane region" description="Helical" evidence="1">
    <location>
        <begin position="401"/>
        <end position="421"/>
    </location>
</feature>
<keyword evidence="1" id="KW-1133">Transmembrane helix</keyword>
<comment type="caution">
    <text evidence="2">The sequence shown here is derived from an EMBL/GenBank/DDBJ whole genome shotgun (WGS) entry which is preliminary data.</text>
</comment>
<dbReference type="AlphaFoldDB" id="A0A2H0BG26"/>
<feature type="transmembrane region" description="Helical" evidence="1">
    <location>
        <begin position="47"/>
        <end position="64"/>
    </location>
</feature>
<dbReference type="EMBL" id="PCSU01000038">
    <property type="protein sequence ID" value="PIP56574.1"/>
    <property type="molecule type" value="Genomic_DNA"/>
</dbReference>